<organism evidence="6 7">
    <name type="scientific">Caryophanon tenue</name>
    <dbReference type="NCBI Taxonomy" id="33978"/>
    <lineage>
        <taxon>Bacteria</taxon>
        <taxon>Bacillati</taxon>
        <taxon>Bacillota</taxon>
        <taxon>Bacilli</taxon>
        <taxon>Bacillales</taxon>
        <taxon>Caryophanaceae</taxon>
        <taxon>Caryophanon</taxon>
    </lineage>
</organism>
<dbReference type="SUPFAM" id="SSF55136">
    <property type="entry name" value="Probable bacterial effector-binding domain"/>
    <property type="match status" value="1"/>
</dbReference>
<dbReference type="OrthoDB" id="9773308at2"/>
<dbReference type="SMART" id="SM00422">
    <property type="entry name" value="HTH_MERR"/>
    <property type="match status" value="1"/>
</dbReference>
<evidence type="ECO:0000256" key="3">
    <source>
        <dbReference type="ARBA" id="ARBA00023125"/>
    </source>
</evidence>
<sequence length="268" mass="30554">MQLFSIGDIAKLFQVKTSAIRYYCDIGLLIPVKVDPQTGYRYFTTQHFEQLNTIKYLQALGLSLEAIQQFVHARDPYELIEQLIQQRHITEQKITELQHIQQTINQRIVEITAALTTPTGKVMLRHLPERSCLFLEQTLHQQADLELAIRVLENKAGLHASVFLGKIGVRLAETSLRSDAPLVYDGIFLLLEQHVVDDMLMLPAGTYATIRFHGKHADAAPYYAQLLQFIEDEQLTINGQALEITYIDDGLSQNPQQFITEIQLPLLD</sequence>
<dbReference type="GO" id="GO:0003700">
    <property type="term" value="F:DNA-binding transcription factor activity"/>
    <property type="evidence" value="ECO:0007669"/>
    <property type="project" value="InterPro"/>
</dbReference>
<dbReference type="Pfam" id="PF13411">
    <property type="entry name" value="MerR_1"/>
    <property type="match status" value="1"/>
</dbReference>
<dbReference type="InterPro" id="IPR009061">
    <property type="entry name" value="DNA-bd_dom_put_sf"/>
</dbReference>
<keyword evidence="7" id="KW-1185">Reference proteome</keyword>
<evidence type="ECO:0000313" key="6">
    <source>
        <dbReference type="EMBL" id="OCS85012.1"/>
    </source>
</evidence>
<proteinExistence type="predicted"/>
<keyword evidence="2" id="KW-0805">Transcription regulation</keyword>
<dbReference type="InterPro" id="IPR047057">
    <property type="entry name" value="MerR_fam"/>
</dbReference>
<dbReference type="PANTHER" id="PTHR30204:SF69">
    <property type="entry name" value="MERR-FAMILY TRANSCRIPTIONAL REGULATOR"/>
    <property type="match status" value="1"/>
</dbReference>
<comment type="caution">
    <text evidence="6">The sequence shown here is derived from an EMBL/GenBank/DDBJ whole genome shotgun (WGS) entry which is preliminary data.</text>
</comment>
<dbReference type="GO" id="GO:0003677">
    <property type="term" value="F:DNA binding"/>
    <property type="evidence" value="ECO:0007669"/>
    <property type="project" value="UniProtKB-KW"/>
</dbReference>
<dbReference type="EMBL" id="MASJ01000017">
    <property type="protein sequence ID" value="OCS85012.1"/>
    <property type="molecule type" value="Genomic_DNA"/>
</dbReference>
<dbReference type="InterPro" id="IPR011256">
    <property type="entry name" value="Reg_factor_effector_dom_sf"/>
</dbReference>
<dbReference type="Pfam" id="PF06445">
    <property type="entry name" value="GyrI-like"/>
    <property type="match status" value="1"/>
</dbReference>
<gene>
    <name evidence="6" type="ORF">A6M13_14105</name>
</gene>
<protein>
    <recommendedName>
        <fullName evidence="5">HTH merR-type domain-containing protein</fullName>
    </recommendedName>
</protein>
<reference evidence="6 7" key="1">
    <citation type="submission" date="2016-07" db="EMBL/GenBank/DDBJ databases">
        <title>Caryophanon tenue genome sequencing.</title>
        <authorList>
            <person name="Verma A."/>
            <person name="Pal Y."/>
            <person name="Krishnamurthi S."/>
        </authorList>
    </citation>
    <scope>NUCLEOTIDE SEQUENCE [LARGE SCALE GENOMIC DNA]</scope>
    <source>
        <strain evidence="6 7">DSM 14152</strain>
    </source>
</reference>
<evidence type="ECO:0000256" key="2">
    <source>
        <dbReference type="ARBA" id="ARBA00023015"/>
    </source>
</evidence>
<dbReference type="CDD" id="cd01107">
    <property type="entry name" value="HTH_BmrR"/>
    <property type="match status" value="1"/>
</dbReference>
<keyword evidence="1" id="KW-0678">Repressor</keyword>
<dbReference type="RefSeq" id="WP_066545229.1">
    <property type="nucleotide sequence ID" value="NZ_MASJ01000017.1"/>
</dbReference>
<dbReference type="Proteomes" id="UP000093199">
    <property type="component" value="Unassembled WGS sequence"/>
</dbReference>
<dbReference type="InterPro" id="IPR029442">
    <property type="entry name" value="GyrI-like"/>
</dbReference>
<accession>A0A1C0YCW5</accession>
<evidence type="ECO:0000256" key="1">
    <source>
        <dbReference type="ARBA" id="ARBA00022491"/>
    </source>
</evidence>
<evidence type="ECO:0000256" key="4">
    <source>
        <dbReference type="ARBA" id="ARBA00023163"/>
    </source>
</evidence>
<dbReference type="PANTHER" id="PTHR30204">
    <property type="entry name" value="REDOX-CYCLING DRUG-SENSING TRANSCRIPTIONAL ACTIVATOR SOXR"/>
    <property type="match status" value="1"/>
</dbReference>
<feature type="domain" description="HTH merR-type" evidence="5">
    <location>
        <begin position="3"/>
        <end position="73"/>
    </location>
</feature>
<keyword evidence="3" id="KW-0238">DNA-binding</keyword>
<dbReference type="STRING" id="33978.A6M13_14105"/>
<evidence type="ECO:0000259" key="5">
    <source>
        <dbReference type="PROSITE" id="PS50937"/>
    </source>
</evidence>
<dbReference type="Gene3D" id="3.20.80.10">
    <property type="entry name" value="Regulatory factor, effector binding domain"/>
    <property type="match status" value="1"/>
</dbReference>
<dbReference type="PROSITE" id="PS50937">
    <property type="entry name" value="HTH_MERR_2"/>
    <property type="match status" value="1"/>
</dbReference>
<keyword evidence="4" id="KW-0804">Transcription</keyword>
<dbReference type="AlphaFoldDB" id="A0A1C0YCW5"/>
<dbReference type="Gene3D" id="1.10.1660.10">
    <property type="match status" value="1"/>
</dbReference>
<dbReference type="SUPFAM" id="SSF46955">
    <property type="entry name" value="Putative DNA-binding domain"/>
    <property type="match status" value="1"/>
</dbReference>
<dbReference type="InterPro" id="IPR000551">
    <property type="entry name" value="MerR-type_HTH_dom"/>
</dbReference>
<name>A0A1C0YCW5_9BACL</name>
<evidence type="ECO:0000313" key="7">
    <source>
        <dbReference type="Proteomes" id="UP000093199"/>
    </source>
</evidence>